<accession>A0A368SRF2</accession>
<protein>
    <submittedName>
        <fullName evidence="2">Uncharacterized protein</fullName>
    </submittedName>
</protein>
<feature type="region of interest" description="Disordered" evidence="1">
    <location>
        <begin position="1"/>
        <end position="130"/>
    </location>
</feature>
<evidence type="ECO:0000256" key="1">
    <source>
        <dbReference type="SAM" id="MobiDB-lite"/>
    </source>
</evidence>
<dbReference type="AlphaFoldDB" id="A0A368SRF2"/>
<feature type="compositionally biased region" description="Basic and acidic residues" evidence="1">
    <location>
        <begin position="94"/>
        <end position="107"/>
    </location>
</feature>
<feature type="compositionally biased region" description="Low complexity" evidence="1">
    <location>
        <begin position="12"/>
        <end position="22"/>
    </location>
</feature>
<reference evidence="2" key="2">
    <citation type="submission" date="2015-07" db="EMBL/GenBank/DDBJ databases">
        <authorList>
            <person name="Noorani M."/>
        </authorList>
    </citation>
    <scope>NUCLEOTIDE SEQUENCE</scope>
    <source>
        <strain evidence="2">Yugu1</strain>
    </source>
</reference>
<proteinExistence type="predicted"/>
<feature type="compositionally biased region" description="Basic residues" evidence="1">
    <location>
        <begin position="108"/>
        <end position="117"/>
    </location>
</feature>
<sequence>MRRRGEEGGVAAGPSRPSRRSCPAPPDARVAQEGLARGGLAGSGMRRHGEEGGVAAGAGHPSRRSCPVPPRMRGRRKRGLPAASSSGVGCGGAGRREGRSTMKERGVRRSARKRGKGGRPTGGRPTRTMS</sequence>
<organism evidence="2">
    <name type="scientific">Setaria italica</name>
    <name type="common">Foxtail millet</name>
    <name type="synonym">Panicum italicum</name>
    <dbReference type="NCBI Taxonomy" id="4555"/>
    <lineage>
        <taxon>Eukaryota</taxon>
        <taxon>Viridiplantae</taxon>
        <taxon>Streptophyta</taxon>
        <taxon>Embryophyta</taxon>
        <taxon>Tracheophyta</taxon>
        <taxon>Spermatophyta</taxon>
        <taxon>Magnoliopsida</taxon>
        <taxon>Liliopsida</taxon>
        <taxon>Poales</taxon>
        <taxon>Poaceae</taxon>
        <taxon>PACMAD clade</taxon>
        <taxon>Panicoideae</taxon>
        <taxon>Panicodae</taxon>
        <taxon>Paniceae</taxon>
        <taxon>Cenchrinae</taxon>
        <taxon>Setaria</taxon>
    </lineage>
</organism>
<dbReference type="EMBL" id="CM003536">
    <property type="protein sequence ID" value="RCV44996.1"/>
    <property type="molecule type" value="Genomic_DNA"/>
</dbReference>
<name>A0A368SRF2_SETIT</name>
<reference evidence="2" key="1">
    <citation type="journal article" date="2012" name="Nat. Biotechnol.">
        <title>Reference genome sequence of the model plant Setaria.</title>
        <authorList>
            <person name="Bennetzen J.L."/>
            <person name="Schmutz J."/>
            <person name="Wang H."/>
            <person name="Percifield R."/>
            <person name="Hawkins J."/>
            <person name="Pontaroli A.C."/>
            <person name="Estep M."/>
            <person name="Feng L."/>
            <person name="Vaughn J.N."/>
            <person name="Grimwood J."/>
            <person name="Jenkins J."/>
            <person name="Barry K."/>
            <person name="Lindquist E."/>
            <person name="Hellsten U."/>
            <person name="Deshpande S."/>
            <person name="Wang X."/>
            <person name="Wu X."/>
            <person name="Mitros T."/>
            <person name="Triplett J."/>
            <person name="Yang X."/>
            <person name="Ye C.Y."/>
            <person name="Mauro-Herrera M."/>
            <person name="Wang L."/>
            <person name="Li P."/>
            <person name="Sharma M."/>
            <person name="Sharma R."/>
            <person name="Ronald P.C."/>
            <person name="Panaud O."/>
            <person name="Kellogg E.A."/>
            <person name="Brutnell T.P."/>
            <person name="Doust A.N."/>
            <person name="Tuskan G.A."/>
            <person name="Rokhsar D."/>
            <person name="Devos K.M."/>
        </authorList>
    </citation>
    <scope>NUCLEOTIDE SEQUENCE [LARGE SCALE GENOMIC DNA]</scope>
    <source>
        <strain evidence="2">Yugu1</strain>
    </source>
</reference>
<evidence type="ECO:0000313" key="2">
    <source>
        <dbReference type="EMBL" id="RCV44996.1"/>
    </source>
</evidence>
<gene>
    <name evidence="2" type="ORF">SETIT_9G418400v2</name>
</gene>